<feature type="compositionally biased region" description="Basic and acidic residues" evidence="5">
    <location>
        <begin position="614"/>
        <end position="631"/>
    </location>
</feature>
<evidence type="ECO:0000259" key="7">
    <source>
        <dbReference type="PROSITE" id="PS50835"/>
    </source>
</evidence>
<evidence type="ECO:0000256" key="3">
    <source>
        <dbReference type="ARBA" id="ARBA00022741"/>
    </source>
</evidence>
<evidence type="ECO:0000256" key="1">
    <source>
        <dbReference type="ARBA" id="ARBA00008535"/>
    </source>
</evidence>
<feature type="region of interest" description="Disordered" evidence="5">
    <location>
        <begin position="612"/>
        <end position="631"/>
    </location>
</feature>
<feature type="transmembrane region" description="Helical" evidence="6">
    <location>
        <begin position="1520"/>
        <end position="1541"/>
    </location>
</feature>
<keyword evidence="4" id="KW-1015">Disulfide bond</keyword>
<dbReference type="InterPro" id="IPR027417">
    <property type="entry name" value="P-loop_NTPase"/>
</dbReference>
<dbReference type="InterPro" id="IPR003598">
    <property type="entry name" value="Ig_sub2"/>
</dbReference>
<feature type="region of interest" description="Disordered" evidence="5">
    <location>
        <begin position="770"/>
        <end position="1046"/>
    </location>
</feature>
<feature type="compositionally biased region" description="Basic and acidic residues" evidence="5">
    <location>
        <begin position="1018"/>
        <end position="1029"/>
    </location>
</feature>
<dbReference type="Pfam" id="PF13895">
    <property type="entry name" value="Ig_2"/>
    <property type="match status" value="2"/>
</dbReference>
<feature type="domain" description="Ig-like" evidence="7">
    <location>
        <begin position="1415"/>
        <end position="1488"/>
    </location>
</feature>
<gene>
    <name evidence="8" type="ORF">HF521_020036</name>
</gene>
<feature type="compositionally biased region" description="Basic and acidic residues" evidence="5">
    <location>
        <begin position="785"/>
        <end position="798"/>
    </location>
</feature>
<dbReference type="InterPro" id="IPR006703">
    <property type="entry name" value="G_AIG1"/>
</dbReference>
<dbReference type="InterPro" id="IPR013783">
    <property type="entry name" value="Ig-like_fold"/>
</dbReference>
<dbReference type="InterPro" id="IPR003599">
    <property type="entry name" value="Ig_sub"/>
</dbReference>
<feature type="transmembrane region" description="Helical" evidence="6">
    <location>
        <begin position="1947"/>
        <end position="1968"/>
    </location>
</feature>
<feature type="domain" description="Ig-like" evidence="7">
    <location>
        <begin position="1220"/>
        <end position="1308"/>
    </location>
</feature>
<feature type="compositionally biased region" description="Basic and acidic residues" evidence="5">
    <location>
        <begin position="642"/>
        <end position="656"/>
    </location>
</feature>
<keyword evidence="3" id="KW-0547">Nucleotide-binding</keyword>
<sequence length="1989" mass="227041">MLDVIGHFNNDMRNHTMLLFTRSSHLQSTGLEGYLKGSGKPIQSLVEKFEHRYHVLNDSTKNNHRKFRELMEKIEQMVQENRGQTLQLVTRKQEVGAMRQHEVDTLINSQLMQGCSKMEGCSSVGDYTFKSLRPTEKYDLPSPFEQSDVLEETGMDQIPGEEVKNKKHLEKSALQRNPPQTWGNSWDLIITYYLYRDAPNHQSFVTSAIRVSVFWRHMTLICQTVWISFTVSNKDLIGLFIISLYLFVEVLYLVYKSETASIETGDQTMNALDSGFVGSQHEPSKENQREFNSLLWQIGNDRPQVSDEEKIQCGKLENEEEMPLHSTESRDCEMEKGEDEGEAEGEEKVLRQQCQKGDDDELPQRVLKGEGKDEEELQQQCQNGKDDEFPQHIQTGEEADKEEIPQQCLKGDDDKLPQQIIGTTERVPHQSQLRKRNKITQHGCNPGGKNTPQQRKRANADHTLQNKKQDTPKQSKRHKDLKISKHVFKGVKGKPQDIKRSFKTKKHRYIFLGCRKITERGMTESYPNAADWRLIKRYNNATVLGVIKRYPSIICWMIIKRYPKATCCQMVKRYHSATFWGTTKQYPNIACWGMIKKIHQCGSLKGDKQIPQCDGKKDNEEKPQYNMMGHDKQIPQCNKYKREENRPQYTRSRDGEEVPQCIRGKDNDEIPQYKRDKNNEVIPKNNSVEHDKEISQCNRFRDDDMPNFSRLGHGKEKPQCNKYKHKENIPQFARSGDGKEVVQCNRGKYNKEILKCTRCKNNEEIPQTKKYKENEEIPQNTWPGNEKDIPQMTRDKGNNDVPQCNMDEDNEDYRQDNSLGDDNVKPQCTRCNDDEEIPIHNRRTDHKEEHQDKRKWDNADKQQKRKTAQDHEKIIRNKKHDQDDEIPQPSKKLEGKKIPKEYRKTDYEIPHYSRKGNEKETPQLTSVGDYKEIIEAPDYRKEGHQFGDSNNKTHYKRPDGSKTADNKDEAENTILTCKARTHQQSSVTSVSSSSLKYKVAEDEDSRPPGEIWKPRRTKSLERLNEFKKDEDEDTGPPGGFRKLRRAKSLERFDVFKNNKDEEENMILTCKARTHQQSSVTSVSSSSLKYKAEDKDSRPPGGIWKLRRTKSLERLNEFKKDGDEDTGPPGGFRKLRRTKSLERFEVFNRNDKKTDVIESSAFPVRPAACMLFFSHYCLIPVVLISPVTDSDSGGYNCRARKRDLLSSEISETVTLIVSERPKAVLSVSPQNWLTEGDSVTLSCEVTDSSTDWTFSWYTVVPYRDGLTQIIMNHDYFIYVELLSDSSRGSGGNYTLSPSALHHTGVYVCRGERGETVFHTKYSNQQPLWISGESPPVSLNISPSRTQHFLHDSLSLSCEDQRNSTGWTVRRYAPNKKLLNCSQWGSVTGSTCNISFLSTSYTGVYWCESESGENSNPVNITVHEGDVILEIPVHPVTEGHPLTLHCLYRNTNPSNLRADFYKDGSVVQNQTTGEMIIHKVSKSDEGFYHCKHPERGESPRSWISVRLASSTSRGGTLDLAKLGLTLGLFFIVLLIIMILLCCYKIKKEKQQKNNQASEQNQSQSEAENSQSGQTPLQGGNEHMFAPVDQADTSETGVAEALTREATYAQGTNKKKANRPNGADEEPGVIDVTYAKLNLKPMKPPQRVFSAKERPQAVLSVSPQNWLTEGDSVTLSCEVTDSSTDWTFGWYSVVPYRDGVTQIKNTDYVMYVEFLSDSSRGSGGSYTLSPSALHHTGVYVCRGERGEPVTHILYSNPQPLWISGESPPVSLIISPSRTQHFTRDSLSLSCEDQSNSTGWTVRRYTDSEGVLDCSQWGSVTGSTCNISFLSTSYTGVYWCESESGENSNPVNITVHNGDVILEIPVHPVTEGHPLTLHCLYRNTNPSNIRADFYKDGSVVQNQTTGEMIIHKVSKSDEGFYHCKHPERGESPRSWISVRRPSHAKAPFSELMLISSVVTASPYLLITIILLVKCYRARAHTDEDRIENAVIEE</sequence>
<dbReference type="Proteomes" id="UP000606274">
    <property type="component" value="Unassembled WGS sequence"/>
</dbReference>
<name>A0A8T0BHR4_SILME</name>
<dbReference type="Gene3D" id="2.60.40.10">
    <property type="entry name" value="Immunoglobulins"/>
    <property type="match status" value="6"/>
</dbReference>
<keyword evidence="6" id="KW-1133">Transmembrane helix</keyword>
<feature type="compositionally biased region" description="Low complexity" evidence="5">
    <location>
        <begin position="1552"/>
        <end position="1568"/>
    </location>
</feature>
<evidence type="ECO:0000313" key="8">
    <source>
        <dbReference type="EMBL" id="KAF7706782.1"/>
    </source>
</evidence>
<feature type="region of interest" description="Disordered" evidence="5">
    <location>
        <begin position="423"/>
        <end position="479"/>
    </location>
</feature>
<feature type="domain" description="Ig-like" evidence="7">
    <location>
        <begin position="1846"/>
        <end position="1919"/>
    </location>
</feature>
<accession>A0A8T0BHR4</accession>
<dbReference type="SMART" id="SM00408">
    <property type="entry name" value="IGc2"/>
    <property type="match status" value="4"/>
</dbReference>
<evidence type="ECO:0000256" key="5">
    <source>
        <dbReference type="SAM" id="MobiDB-lite"/>
    </source>
</evidence>
<proteinExistence type="inferred from homology"/>
<evidence type="ECO:0000256" key="6">
    <source>
        <dbReference type="SAM" id="Phobius"/>
    </source>
</evidence>
<keyword evidence="2" id="KW-0732">Signal</keyword>
<feature type="region of interest" description="Disordered" evidence="5">
    <location>
        <begin position="313"/>
        <end position="363"/>
    </location>
</feature>
<organism evidence="8 9">
    <name type="scientific">Silurus meridionalis</name>
    <name type="common">Southern catfish</name>
    <name type="synonym">Silurus soldatovi meridionalis</name>
    <dbReference type="NCBI Taxonomy" id="175797"/>
    <lineage>
        <taxon>Eukaryota</taxon>
        <taxon>Metazoa</taxon>
        <taxon>Chordata</taxon>
        <taxon>Craniata</taxon>
        <taxon>Vertebrata</taxon>
        <taxon>Euteleostomi</taxon>
        <taxon>Actinopterygii</taxon>
        <taxon>Neopterygii</taxon>
        <taxon>Teleostei</taxon>
        <taxon>Ostariophysi</taxon>
        <taxon>Siluriformes</taxon>
        <taxon>Siluridae</taxon>
        <taxon>Silurus</taxon>
    </lineage>
</organism>
<dbReference type="PANTHER" id="PTHR11481:SF64">
    <property type="entry name" value="FC RECEPTOR-LIKE PROTEIN 4"/>
    <property type="match status" value="1"/>
</dbReference>
<dbReference type="PROSITE" id="PS50835">
    <property type="entry name" value="IG_LIKE"/>
    <property type="match status" value="4"/>
</dbReference>
<dbReference type="PANTHER" id="PTHR11481">
    <property type="entry name" value="IMMUNOGLOBULIN FC RECEPTOR"/>
    <property type="match status" value="1"/>
</dbReference>
<feature type="compositionally biased region" description="Low complexity" evidence="5">
    <location>
        <begin position="1077"/>
        <end position="1086"/>
    </location>
</feature>
<feature type="compositionally biased region" description="Acidic residues" evidence="5">
    <location>
        <begin position="336"/>
        <end position="345"/>
    </location>
</feature>
<dbReference type="InterPro" id="IPR036179">
    <property type="entry name" value="Ig-like_dom_sf"/>
</dbReference>
<evidence type="ECO:0000313" key="9">
    <source>
        <dbReference type="Proteomes" id="UP000606274"/>
    </source>
</evidence>
<evidence type="ECO:0000256" key="4">
    <source>
        <dbReference type="ARBA" id="ARBA00023157"/>
    </source>
</evidence>
<feature type="compositionally biased region" description="Basic and acidic residues" evidence="5">
    <location>
        <begin position="929"/>
        <end position="945"/>
    </location>
</feature>
<dbReference type="EMBL" id="JABFDY010000006">
    <property type="protein sequence ID" value="KAF7706782.1"/>
    <property type="molecule type" value="Genomic_DNA"/>
</dbReference>
<dbReference type="GO" id="GO:0009897">
    <property type="term" value="C:external side of plasma membrane"/>
    <property type="evidence" value="ECO:0007669"/>
    <property type="project" value="TreeGrafter"/>
</dbReference>
<feature type="region of interest" description="Disordered" evidence="5">
    <location>
        <begin position="642"/>
        <end position="671"/>
    </location>
</feature>
<dbReference type="GO" id="GO:0005525">
    <property type="term" value="F:GTP binding"/>
    <property type="evidence" value="ECO:0007669"/>
    <property type="project" value="InterPro"/>
</dbReference>
<reference evidence="8" key="1">
    <citation type="submission" date="2020-08" db="EMBL/GenBank/DDBJ databases">
        <title>Chromosome-level assembly of Southern catfish (Silurus meridionalis) provides insights into visual adaptation to the nocturnal and benthic lifestyles.</title>
        <authorList>
            <person name="Zhang Y."/>
            <person name="Wang D."/>
            <person name="Peng Z."/>
        </authorList>
    </citation>
    <scope>NUCLEOTIDE SEQUENCE</scope>
    <source>
        <strain evidence="8">SWU-2019-XX</strain>
        <tissue evidence="8">Muscle</tissue>
    </source>
</reference>
<dbReference type="InterPro" id="IPR050488">
    <property type="entry name" value="Ig_Fc_receptor"/>
</dbReference>
<comment type="caution">
    <text evidence="8">The sequence shown here is derived from an EMBL/GenBank/DDBJ whole genome shotgun (WGS) entry which is preliminary data.</text>
</comment>
<dbReference type="Pfam" id="PF04548">
    <property type="entry name" value="AIG1"/>
    <property type="match status" value="1"/>
</dbReference>
<keyword evidence="6" id="KW-0812">Transmembrane</keyword>
<feature type="compositionally biased region" description="Basic and acidic residues" evidence="5">
    <location>
        <begin position="891"/>
        <end position="921"/>
    </location>
</feature>
<feature type="compositionally biased region" description="Basic and acidic residues" evidence="5">
    <location>
        <begin position="956"/>
        <end position="970"/>
    </location>
</feature>
<protein>
    <recommendedName>
        <fullName evidence="7">Ig-like domain-containing protein</fullName>
    </recommendedName>
</protein>
<dbReference type="SUPFAM" id="SSF48726">
    <property type="entry name" value="Immunoglobulin"/>
    <property type="match status" value="7"/>
</dbReference>
<keyword evidence="9" id="KW-1185">Reference proteome</keyword>
<feature type="compositionally biased region" description="Low complexity" evidence="5">
    <location>
        <begin position="985"/>
        <end position="994"/>
    </location>
</feature>
<dbReference type="SMART" id="SM00409">
    <property type="entry name" value="IG"/>
    <property type="match status" value="7"/>
</dbReference>
<feature type="region of interest" description="Disordered" evidence="5">
    <location>
        <begin position="371"/>
        <end position="390"/>
    </location>
</feature>
<dbReference type="InterPro" id="IPR007110">
    <property type="entry name" value="Ig-like_dom"/>
</dbReference>
<evidence type="ECO:0000256" key="2">
    <source>
        <dbReference type="ARBA" id="ARBA00022729"/>
    </source>
</evidence>
<feature type="compositionally biased region" description="Polar residues" evidence="5">
    <location>
        <begin position="440"/>
        <end position="453"/>
    </location>
</feature>
<feature type="region of interest" description="Disordered" evidence="5">
    <location>
        <begin position="1072"/>
        <end position="1103"/>
    </location>
</feature>
<comment type="similarity">
    <text evidence="1">Belongs to the TRAFAC class TrmE-Era-EngA-EngB-Septin-like GTPase superfamily. AIG1/Toc34/Toc159-like paraseptin GTPase family. IAN subfamily.</text>
</comment>
<feature type="compositionally biased region" description="Basic and acidic residues" evidence="5">
    <location>
        <begin position="845"/>
        <end position="875"/>
    </location>
</feature>
<keyword evidence="6" id="KW-0472">Membrane</keyword>
<feature type="region of interest" description="Disordered" evidence="5">
    <location>
        <begin position="1552"/>
        <end position="1581"/>
    </location>
</feature>
<dbReference type="GO" id="GO:0004888">
    <property type="term" value="F:transmembrane signaling receptor activity"/>
    <property type="evidence" value="ECO:0007669"/>
    <property type="project" value="TreeGrafter"/>
</dbReference>
<feature type="domain" description="Ig-like" evidence="7">
    <location>
        <begin position="1652"/>
        <end position="1739"/>
    </location>
</feature>
<feature type="region of interest" description="Disordered" evidence="5">
    <location>
        <begin position="1603"/>
        <end position="1624"/>
    </location>
</feature>
<dbReference type="Gene3D" id="3.40.50.300">
    <property type="entry name" value="P-loop containing nucleotide triphosphate hydrolases"/>
    <property type="match status" value="1"/>
</dbReference>
<dbReference type="GO" id="GO:0007166">
    <property type="term" value="P:cell surface receptor signaling pathway"/>
    <property type="evidence" value="ECO:0007669"/>
    <property type="project" value="TreeGrafter"/>
</dbReference>
<dbReference type="GO" id="GO:0006955">
    <property type="term" value="P:immune response"/>
    <property type="evidence" value="ECO:0007669"/>
    <property type="project" value="TreeGrafter"/>
</dbReference>